<dbReference type="InterPro" id="IPR051104">
    <property type="entry name" value="FAD_monoxygenase"/>
</dbReference>
<feature type="domain" description="FAD-binding" evidence="4">
    <location>
        <begin position="278"/>
        <end position="349"/>
    </location>
</feature>
<keyword evidence="2" id="KW-0274">FAD</keyword>
<organism evidence="5 6">
    <name type="scientific">Viridothelium virens</name>
    <name type="common">Speckled blister lichen</name>
    <name type="synonym">Trypethelium virens</name>
    <dbReference type="NCBI Taxonomy" id="1048519"/>
    <lineage>
        <taxon>Eukaryota</taxon>
        <taxon>Fungi</taxon>
        <taxon>Dikarya</taxon>
        <taxon>Ascomycota</taxon>
        <taxon>Pezizomycotina</taxon>
        <taxon>Dothideomycetes</taxon>
        <taxon>Dothideomycetes incertae sedis</taxon>
        <taxon>Trypetheliales</taxon>
        <taxon>Trypetheliaceae</taxon>
        <taxon>Viridothelium</taxon>
    </lineage>
</organism>
<evidence type="ECO:0000256" key="3">
    <source>
        <dbReference type="ARBA" id="ARBA00023002"/>
    </source>
</evidence>
<dbReference type="Gene3D" id="3.50.50.60">
    <property type="entry name" value="FAD/NAD(P)-binding domain"/>
    <property type="match status" value="1"/>
</dbReference>
<evidence type="ECO:0000313" key="5">
    <source>
        <dbReference type="EMBL" id="KAF2229933.1"/>
    </source>
</evidence>
<keyword evidence="1" id="KW-0285">Flavoprotein</keyword>
<gene>
    <name evidence="5" type="ORF">EV356DRAFT_367499</name>
</gene>
<evidence type="ECO:0000256" key="2">
    <source>
        <dbReference type="ARBA" id="ARBA00022827"/>
    </source>
</evidence>
<sequence>MSRLIRIAITGGGLAGASLCYALLPYPNLDVHIFESAAAFKESGMAIGIARNALAALDLIGPAAAQCLKRAGAVPMVGVRFMLAQGNNSGNMIFLRELLADVPQERMHAGKKLDKIDYNSDGSMKLRFTDGTTHECDILIGADGIRSTVRRLILGADDPAASPRNTGSWCVMTLQPYAEAQANIGKGVVDIEDAREYSWIGDRSYILHNVLDHGRLVQFVIASHEKDAVDSDHWTRTVSADEIKKLYQAWPPHLYKAVDQLLCNAPEQNAMYFWEHPPARTYVSGPVCIAGDAAHATTPWQGSGGGMSIEDSLILSTLLGRAKTPAEALTALKVYDHVRRPRTQRIVESSRGTGLIVNGLGEDTKLDFEKLRANLLPRWDFIIDFDNEKHRDEAVEMMERELQS</sequence>
<dbReference type="Proteomes" id="UP000800092">
    <property type="component" value="Unassembled WGS sequence"/>
</dbReference>
<reference evidence="5" key="1">
    <citation type="journal article" date="2020" name="Stud. Mycol.">
        <title>101 Dothideomycetes genomes: a test case for predicting lifestyles and emergence of pathogens.</title>
        <authorList>
            <person name="Haridas S."/>
            <person name="Albert R."/>
            <person name="Binder M."/>
            <person name="Bloem J."/>
            <person name="Labutti K."/>
            <person name="Salamov A."/>
            <person name="Andreopoulos B."/>
            <person name="Baker S."/>
            <person name="Barry K."/>
            <person name="Bills G."/>
            <person name="Bluhm B."/>
            <person name="Cannon C."/>
            <person name="Castanera R."/>
            <person name="Culley D."/>
            <person name="Daum C."/>
            <person name="Ezra D."/>
            <person name="Gonzalez J."/>
            <person name="Henrissat B."/>
            <person name="Kuo A."/>
            <person name="Liang C."/>
            <person name="Lipzen A."/>
            <person name="Lutzoni F."/>
            <person name="Magnuson J."/>
            <person name="Mondo S."/>
            <person name="Nolan M."/>
            <person name="Ohm R."/>
            <person name="Pangilinan J."/>
            <person name="Park H.-J."/>
            <person name="Ramirez L."/>
            <person name="Alfaro M."/>
            <person name="Sun H."/>
            <person name="Tritt A."/>
            <person name="Yoshinaga Y."/>
            <person name="Zwiers L.-H."/>
            <person name="Turgeon B."/>
            <person name="Goodwin S."/>
            <person name="Spatafora J."/>
            <person name="Crous P."/>
            <person name="Grigoriev I."/>
        </authorList>
    </citation>
    <scope>NUCLEOTIDE SEQUENCE</scope>
    <source>
        <strain evidence="5">Tuck. ex Michener</strain>
    </source>
</reference>
<proteinExistence type="predicted"/>
<dbReference type="AlphaFoldDB" id="A0A6A6GX64"/>
<dbReference type="SUPFAM" id="SSF51905">
    <property type="entry name" value="FAD/NAD(P)-binding domain"/>
    <property type="match status" value="1"/>
</dbReference>
<dbReference type="PRINTS" id="PR00420">
    <property type="entry name" value="RNGMNOXGNASE"/>
</dbReference>
<keyword evidence="6" id="KW-1185">Reference proteome</keyword>
<dbReference type="PANTHER" id="PTHR46720:SF3">
    <property type="entry name" value="FAD-BINDING DOMAIN-CONTAINING PROTEIN-RELATED"/>
    <property type="match status" value="1"/>
</dbReference>
<dbReference type="GO" id="GO:0016491">
    <property type="term" value="F:oxidoreductase activity"/>
    <property type="evidence" value="ECO:0007669"/>
    <property type="project" value="UniProtKB-KW"/>
</dbReference>
<dbReference type="GO" id="GO:0071949">
    <property type="term" value="F:FAD binding"/>
    <property type="evidence" value="ECO:0007669"/>
    <property type="project" value="InterPro"/>
</dbReference>
<dbReference type="PANTHER" id="PTHR46720">
    <property type="entry name" value="HYDROXYLASE, PUTATIVE (AFU_ORTHOLOGUE AFUA_3G01460)-RELATED"/>
    <property type="match status" value="1"/>
</dbReference>
<name>A0A6A6GX64_VIRVR</name>
<accession>A0A6A6GX64</accession>
<dbReference type="InterPro" id="IPR036188">
    <property type="entry name" value="FAD/NAD-bd_sf"/>
</dbReference>
<dbReference type="InterPro" id="IPR002938">
    <property type="entry name" value="FAD-bd"/>
</dbReference>
<dbReference type="GO" id="GO:0044550">
    <property type="term" value="P:secondary metabolite biosynthetic process"/>
    <property type="evidence" value="ECO:0007669"/>
    <property type="project" value="TreeGrafter"/>
</dbReference>
<dbReference type="EMBL" id="ML991851">
    <property type="protein sequence ID" value="KAF2229933.1"/>
    <property type="molecule type" value="Genomic_DNA"/>
</dbReference>
<keyword evidence="3" id="KW-0560">Oxidoreductase</keyword>
<evidence type="ECO:0000259" key="4">
    <source>
        <dbReference type="Pfam" id="PF01494"/>
    </source>
</evidence>
<evidence type="ECO:0000256" key="1">
    <source>
        <dbReference type="ARBA" id="ARBA00022630"/>
    </source>
</evidence>
<dbReference type="OrthoDB" id="16820at2759"/>
<dbReference type="Pfam" id="PF01494">
    <property type="entry name" value="FAD_binding_3"/>
    <property type="match status" value="1"/>
</dbReference>
<evidence type="ECO:0000313" key="6">
    <source>
        <dbReference type="Proteomes" id="UP000800092"/>
    </source>
</evidence>
<protein>
    <submittedName>
        <fullName evidence="5">Salicylate hydroxylase</fullName>
    </submittedName>
</protein>